<evidence type="ECO:0000256" key="2">
    <source>
        <dbReference type="ARBA" id="ARBA00022801"/>
    </source>
</evidence>
<dbReference type="PANTHER" id="PTHR43695">
    <property type="entry name" value="PUTATIVE (AFU_ORTHOLOGUE AFUA_2G17250)-RELATED"/>
    <property type="match status" value="1"/>
</dbReference>
<dbReference type="RefSeq" id="WP_125483921.1">
    <property type="nucleotide sequence ID" value="NZ_RSDW01000001.1"/>
</dbReference>
<proteinExistence type="inferred from homology"/>
<dbReference type="Gene3D" id="2.60.120.430">
    <property type="entry name" value="Galactose-binding lectin"/>
    <property type="match status" value="1"/>
</dbReference>
<keyword evidence="6" id="KW-1185">Reference proteome</keyword>
<dbReference type="Pfam" id="PF13472">
    <property type="entry name" value="Lipase_GDSL_2"/>
    <property type="match status" value="1"/>
</dbReference>
<evidence type="ECO:0000259" key="4">
    <source>
        <dbReference type="Pfam" id="PF13472"/>
    </source>
</evidence>
<feature type="chain" id="PRO_5018563081" evidence="3">
    <location>
        <begin position="32"/>
        <end position="446"/>
    </location>
</feature>
<dbReference type="OrthoDB" id="9807041at2"/>
<dbReference type="InterPro" id="IPR008979">
    <property type="entry name" value="Galactose-bd-like_sf"/>
</dbReference>
<sequence>MQHNTTRRRSTHTLLLSLAALYLPTAFAAHAQAPNPNLMKYSCGPANRLFATLSPTSRFTGTNSGFDLIDSPTISDGSCHSDKPFFFSVAIPEGNYHVVLTLGGPQASVTTVRAEGRRLMLEKIPTAPNASVTRTIEVNVRVPEIAGDPNHTVKLKAREQGILNWDHKLTLEFNGDNPSVRSISIAPFSKAVPEPTIYLAGDSTVVDQYYEPWAAWGQMLPRFFTPGVVIANHAESGETTRSFVSENRLAKIMSLIQPGDYLFIQFAHNDQKPNAVSLDDYKKLLADYIAQTRAKQATPVLVTSMNRRTFDADGKITNSLAAYPDAMREVAAAQHVALIDLNAMSKTLFEALGPEASMKAFMHYPANAYPNQTEAINDDTHFNSYGAYELARSVVHGIREANLPIAKFLTPDVPDFDPAHPDSLTDFHLPPTPILLKTDPTKIGQT</sequence>
<dbReference type="SUPFAM" id="SSF52266">
    <property type="entry name" value="SGNH hydrolase"/>
    <property type="match status" value="1"/>
</dbReference>
<keyword evidence="3" id="KW-0732">Signal</keyword>
<protein>
    <submittedName>
        <fullName evidence="5">Lysophospholipase L1-like esterase</fullName>
    </submittedName>
</protein>
<dbReference type="InterPro" id="IPR036514">
    <property type="entry name" value="SGNH_hydro_sf"/>
</dbReference>
<dbReference type="PANTHER" id="PTHR43695:SF1">
    <property type="entry name" value="RHAMNOGALACTURONAN ACETYLESTERASE"/>
    <property type="match status" value="1"/>
</dbReference>
<feature type="signal peptide" evidence="3">
    <location>
        <begin position="1"/>
        <end position="31"/>
    </location>
</feature>
<name>A0A3R9NRE0_9BACT</name>
<dbReference type="SUPFAM" id="SSF49785">
    <property type="entry name" value="Galactose-binding domain-like"/>
    <property type="match status" value="1"/>
</dbReference>
<dbReference type="GO" id="GO:0016788">
    <property type="term" value="F:hydrolase activity, acting on ester bonds"/>
    <property type="evidence" value="ECO:0007669"/>
    <property type="project" value="UniProtKB-ARBA"/>
</dbReference>
<evidence type="ECO:0000256" key="3">
    <source>
        <dbReference type="SAM" id="SignalP"/>
    </source>
</evidence>
<keyword evidence="2" id="KW-0378">Hydrolase</keyword>
<dbReference type="Proteomes" id="UP000269669">
    <property type="component" value="Unassembled WGS sequence"/>
</dbReference>
<feature type="domain" description="SGNH hydrolase-type esterase" evidence="4">
    <location>
        <begin position="201"/>
        <end position="386"/>
    </location>
</feature>
<evidence type="ECO:0000313" key="5">
    <source>
        <dbReference type="EMBL" id="RSL15145.1"/>
    </source>
</evidence>
<gene>
    <name evidence="5" type="ORF">EDE15_0622</name>
</gene>
<organism evidence="5 6">
    <name type="scientific">Edaphobacter aggregans</name>
    <dbReference type="NCBI Taxonomy" id="570835"/>
    <lineage>
        <taxon>Bacteria</taxon>
        <taxon>Pseudomonadati</taxon>
        <taxon>Acidobacteriota</taxon>
        <taxon>Terriglobia</taxon>
        <taxon>Terriglobales</taxon>
        <taxon>Acidobacteriaceae</taxon>
        <taxon>Edaphobacter</taxon>
    </lineage>
</organism>
<accession>A0A3R9NRE0</accession>
<dbReference type="InterPro" id="IPR013830">
    <property type="entry name" value="SGNH_hydro"/>
</dbReference>
<comment type="caution">
    <text evidence="5">The sequence shown here is derived from an EMBL/GenBank/DDBJ whole genome shotgun (WGS) entry which is preliminary data.</text>
</comment>
<dbReference type="Gene3D" id="3.40.50.1110">
    <property type="entry name" value="SGNH hydrolase"/>
    <property type="match status" value="1"/>
</dbReference>
<dbReference type="InterPro" id="IPR037459">
    <property type="entry name" value="RhgT-like"/>
</dbReference>
<evidence type="ECO:0000256" key="1">
    <source>
        <dbReference type="ARBA" id="ARBA00008668"/>
    </source>
</evidence>
<evidence type="ECO:0000313" key="6">
    <source>
        <dbReference type="Proteomes" id="UP000269669"/>
    </source>
</evidence>
<comment type="similarity">
    <text evidence="1">Belongs to the 'GDSL' lipolytic enzyme family.</text>
</comment>
<dbReference type="EMBL" id="RSDW01000001">
    <property type="protein sequence ID" value="RSL15145.1"/>
    <property type="molecule type" value="Genomic_DNA"/>
</dbReference>
<dbReference type="AlphaFoldDB" id="A0A3R9NRE0"/>
<dbReference type="CDD" id="cd01821">
    <property type="entry name" value="Rhamnogalacturan_acetylesterase_like"/>
    <property type="match status" value="1"/>
</dbReference>
<reference evidence="5 6" key="1">
    <citation type="submission" date="2018-12" db="EMBL/GenBank/DDBJ databases">
        <title>Sequencing of bacterial isolates from soil warming experiment in Harvard Forest, Massachusetts, USA.</title>
        <authorList>
            <person name="Deangelis K."/>
        </authorList>
    </citation>
    <scope>NUCLEOTIDE SEQUENCE [LARGE SCALE GENOMIC DNA]</scope>
    <source>
        <strain evidence="5 6">EB153</strain>
    </source>
</reference>